<proteinExistence type="predicted"/>
<name>A0A9W6RDH6_9ACTN</name>
<sequence>MSEDDEDMDGGRRVDGEPAVRRLLRSWMSRPAPEDDEADNAWPGGLGAGLDVPPAAAGEVIAAARRVAGDGRADAAWPAPELRLIAETMVLDEHPSASEWTDAERGEALHWVTLIIHRHGENGVQRLIAELNAR</sequence>
<evidence type="ECO:0000256" key="1">
    <source>
        <dbReference type="SAM" id="MobiDB-lite"/>
    </source>
</evidence>
<reference evidence="2" key="1">
    <citation type="submission" date="2023-03" db="EMBL/GenBank/DDBJ databases">
        <title>Actinoallomurus iriomotensis NBRC 103681.</title>
        <authorList>
            <person name="Ichikawa N."/>
            <person name="Sato H."/>
            <person name="Tonouchi N."/>
        </authorList>
    </citation>
    <scope>NUCLEOTIDE SEQUENCE</scope>
    <source>
        <strain evidence="2">NBRC 103681</strain>
    </source>
</reference>
<gene>
    <name evidence="2" type="ORF">Airi01_020500</name>
</gene>
<dbReference type="EMBL" id="BSTJ01000002">
    <property type="protein sequence ID" value="GLY73783.1"/>
    <property type="molecule type" value="Genomic_DNA"/>
</dbReference>
<protein>
    <submittedName>
        <fullName evidence="2">Uncharacterized protein</fullName>
    </submittedName>
</protein>
<dbReference type="Proteomes" id="UP001165135">
    <property type="component" value="Unassembled WGS sequence"/>
</dbReference>
<feature type="region of interest" description="Disordered" evidence="1">
    <location>
        <begin position="24"/>
        <end position="46"/>
    </location>
</feature>
<comment type="caution">
    <text evidence="2">The sequence shown here is derived from an EMBL/GenBank/DDBJ whole genome shotgun (WGS) entry which is preliminary data.</text>
</comment>
<evidence type="ECO:0000313" key="2">
    <source>
        <dbReference type="EMBL" id="GLY73783.1"/>
    </source>
</evidence>
<dbReference type="AlphaFoldDB" id="A0A9W6RDH6"/>
<evidence type="ECO:0000313" key="3">
    <source>
        <dbReference type="Proteomes" id="UP001165135"/>
    </source>
</evidence>
<organism evidence="2 3">
    <name type="scientific">Actinoallomurus iriomotensis</name>
    <dbReference type="NCBI Taxonomy" id="478107"/>
    <lineage>
        <taxon>Bacteria</taxon>
        <taxon>Bacillati</taxon>
        <taxon>Actinomycetota</taxon>
        <taxon>Actinomycetes</taxon>
        <taxon>Streptosporangiales</taxon>
        <taxon>Thermomonosporaceae</taxon>
        <taxon>Actinoallomurus</taxon>
    </lineage>
</organism>
<dbReference type="RefSeq" id="WP_285619316.1">
    <property type="nucleotide sequence ID" value="NZ_BSTJ01000002.1"/>
</dbReference>
<accession>A0A9W6RDH6</accession>